<organism evidence="1 2">
    <name type="scientific">Enterococcus avium</name>
    <name type="common">Streptococcus avium</name>
    <dbReference type="NCBI Taxonomy" id="33945"/>
    <lineage>
        <taxon>Bacteria</taxon>
        <taxon>Bacillati</taxon>
        <taxon>Bacillota</taxon>
        <taxon>Bacilli</taxon>
        <taxon>Lactobacillales</taxon>
        <taxon>Enterococcaceae</taxon>
        <taxon>Enterococcus</taxon>
    </lineage>
</organism>
<reference evidence="1 2" key="1">
    <citation type="submission" date="2017-10" db="EMBL/GenBank/DDBJ databases">
        <title>FDA dAtabase for Regulatory Grade micrObial Sequences (FDA-ARGOS): Supporting development and validation of Infectious Disease Dx tests.</title>
        <authorList>
            <person name="Campos J."/>
            <person name="Goldberg B."/>
            <person name="Tallon L.J."/>
            <person name="Sadzewicz L."/>
            <person name="Sengamalay N."/>
            <person name="Ott S."/>
            <person name="Godinez A."/>
            <person name="Nagaraj S."/>
            <person name="Vyas G."/>
            <person name="Aluvathingal J."/>
            <person name="Nadendla S."/>
            <person name="Geyer C."/>
            <person name="Nandy P."/>
            <person name="Hobson J."/>
            <person name="Sichtig H."/>
        </authorList>
    </citation>
    <scope>NUCLEOTIDE SEQUENCE [LARGE SCALE GENOMIC DNA]</scope>
    <source>
        <strain evidence="1 2">FDAARGOS_185</strain>
    </source>
</reference>
<sequence length="175" mass="20765">MKLDYKRMYGIHYEAEVGGYISGTYLQNRKNYVHLTELYPSQFPEDKIPVPVLQIASIMMFDSLVRAQKNLEKYAKYANVTDADKLEVRELNYQEIELINRCRVFMEERKRARSYAERFKNEKLKCPYCGNTNIAEMVVGEKTFQLMDKHKTTQVDERFQKELSVYCNKCATQIR</sequence>
<gene>
    <name evidence="1" type="ORF">AUF17_17360</name>
</gene>
<dbReference type="AlphaFoldDB" id="A0A4P8KB52"/>
<proteinExistence type="predicted"/>
<dbReference type="RefSeq" id="WP_016179071.1">
    <property type="nucleotide sequence ID" value="NZ_CAAKOC010000255.1"/>
</dbReference>
<name>A0A4P8KB52_ENTAV</name>
<protein>
    <submittedName>
        <fullName evidence="1">Uncharacterized protein</fullName>
    </submittedName>
</protein>
<evidence type="ECO:0000313" key="1">
    <source>
        <dbReference type="EMBL" id="TRZ28483.1"/>
    </source>
</evidence>
<dbReference type="Proteomes" id="UP000316316">
    <property type="component" value="Unassembled WGS sequence"/>
</dbReference>
<dbReference type="EMBL" id="PDXQ01000002">
    <property type="protein sequence ID" value="TRZ28483.1"/>
    <property type="molecule type" value="Genomic_DNA"/>
</dbReference>
<comment type="caution">
    <text evidence="1">The sequence shown here is derived from an EMBL/GenBank/DDBJ whole genome shotgun (WGS) entry which is preliminary data.</text>
</comment>
<accession>A0A4P8KB52</accession>
<evidence type="ECO:0000313" key="2">
    <source>
        <dbReference type="Proteomes" id="UP000316316"/>
    </source>
</evidence>